<protein>
    <submittedName>
        <fullName evidence="7">Oxygen-insensitive NADPH nitroreductase</fullName>
    </submittedName>
</protein>
<dbReference type="NCBIfam" id="NF008033">
    <property type="entry name" value="PRK10765.1"/>
    <property type="match status" value="1"/>
</dbReference>
<evidence type="ECO:0000256" key="5">
    <source>
        <dbReference type="PIRNR" id="PIRNR005426"/>
    </source>
</evidence>
<comment type="caution">
    <text evidence="7">The sequence shown here is derived from an EMBL/GenBank/DDBJ whole genome shotgun (WGS) entry which is preliminary data.</text>
</comment>
<dbReference type="PANTHER" id="PTHR43425:SF2">
    <property type="entry name" value="OXYGEN-INSENSITIVE NADPH NITROREDUCTASE"/>
    <property type="match status" value="1"/>
</dbReference>
<dbReference type="CDD" id="cd02146">
    <property type="entry name" value="NfsA-like"/>
    <property type="match status" value="1"/>
</dbReference>
<evidence type="ECO:0000256" key="4">
    <source>
        <dbReference type="ARBA" id="ARBA00023002"/>
    </source>
</evidence>
<keyword evidence="5" id="KW-0521">NADP</keyword>
<evidence type="ECO:0000256" key="2">
    <source>
        <dbReference type="ARBA" id="ARBA00022630"/>
    </source>
</evidence>
<dbReference type="Proteomes" id="UP000296153">
    <property type="component" value="Unassembled WGS sequence"/>
</dbReference>
<keyword evidence="4 5" id="KW-0560">Oxidoreductase</keyword>
<keyword evidence="3 5" id="KW-0288">FMN</keyword>
<feature type="domain" description="Nitroreductase" evidence="6">
    <location>
        <begin position="105"/>
        <end position="159"/>
    </location>
</feature>
<accession>A0A2P5T0H0</accession>
<dbReference type="GO" id="GO:0016491">
    <property type="term" value="F:oxidoreductase activity"/>
    <property type="evidence" value="ECO:0007669"/>
    <property type="project" value="UniProtKB-UniRule"/>
</dbReference>
<dbReference type="InterPro" id="IPR000415">
    <property type="entry name" value="Nitroreductase-like"/>
</dbReference>
<evidence type="ECO:0000259" key="6">
    <source>
        <dbReference type="Pfam" id="PF00881"/>
    </source>
</evidence>
<evidence type="ECO:0000313" key="7">
    <source>
        <dbReference type="EMBL" id="PPI88075.1"/>
    </source>
</evidence>
<dbReference type="Pfam" id="PF00881">
    <property type="entry name" value="Nitroreductase"/>
    <property type="match status" value="2"/>
</dbReference>
<dbReference type="PANTHER" id="PTHR43425">
    <property type="entry name" value="OXYGEN-INSENSITIVE NADPH NITROREDUCTASE"/>
    <property type="match status" value="1"/>
</dbReference>
<reference evidence="7 8" key="1">
    <citation type="journal article" date="2018" name="Genome Biol. Evol.">
        <title>Cladogenesis and Genomic Streamlining in Extracellular Endosymbionts of Tropical Stink Bugs.</title>
        <authorList>
            <person name="Otero-Bravo A."/>
            <person name="Goffredi S."/>
            <person name="Sabree Z.L."/>
        </authorList>
    </citation>
    <scope>NUCLEOTIDE SEQUENCE [LARGE SCALE GENOMIC DNA]</scope>
    <source>
        <strain evidence="7 8">SoEE</strain>
    </source>
</reference>
<gene>
    <name evidence="7" type="ORF">CRV12_00315</name>
</gene>
<dbReference type="EMBL" id="PDKT01000001">
    <property type="protein sequence ID" value="PPI88075.1"/>
    <property type="molecule type" value="Genomic_DNA"/>
</dbReference>
<comment type="similarity">
    <text evidence="1 5">Belongs to the flavin oxidoreductase frp family.</text>
</comment>
<sequence length="240" mass="27673">MKSVTDLISNHRSIRNFTNQSISKEQSTIIINAAQSASTSSFLQCSSIIQVTNKLLRSQIAILSNNQKWINESAEFWIFCADFNRHLQICPNAKLGCIEHLIIGCIDTALMAQNAIISAESMGLGGVFIGGIRNNIEEIVKLLKLPKFVLPLFGLCLGYPLYIPEKKPRIPQEIIVHENQYHLINKNILKEYNINIENYYQYRSNNKRIENWNQLIQRLMTKEMRPFMLSFLHKQGWAIY</sequence>
<organism evidence="7 8">
    <name type="scientific">Candidatus Pantoea edessiphila</name>
    <dbReference type="NCBI Taxonomy" id="2044610"/>
    <lineage>
        <taxon>Bacteria</taxon>
        <taxon>Pseudomonadati</taxon>
        <taxon>Pseudomonadota</taxon>
        <taxon>Gammaproteobacteria</taxon>
        <taxon>Enterobacterales</taxon>
        <taxon>Erwiniaceae</taxon>
        <taxon>Pantoea</taxon>
    </lineage>
</organism>
<evidence type="ECO:0000313" key="8">
    <source>
        <dbReference type="Proteomes" id="UP000296153"/>
    </source>
</evidence>
<dbReference type="SUPFAM" id="SSF55469">
    <property type="entry name" value="FMN-dependent nitroreductase-like"/>
    <property type="match status" value="1"/>
</dbReference>
<dbReference type="InterPro" id="IPR029479">
    <property type="entry name" value="Nitroreductase"/>
</dbReference>
<dbReference type="OrthoDB" id="3181400at2"/>
<dbReference type="PIRSF" id="PIRSF005426">
    <property type="entry name" value="Frp"/>
    <property type="match status" value="1"/>
</dbReference>
<keyword evidence="2 5" id="KW-0285">Flavoprotein</keyword>
<feature type="domain" description="Nitroreductase" evidence="6">
    <location>
        <begin position="8"/>
        <end position="67"/>
    </location>
</feature>
<proteinExistence type="inferred from homology"/>
<name>A0A2P5T0H0_9GAMM</name>
<dbReference type="InterPro" id="IPR016446">
    <property type="entry name" value="Flavin_OxRdtase_Frp"/>
</dbReference>
<dbReference type="Gene3D" id="3.40.109.10">
    <property type="entry name" value="NADH Oxidase"/>
    <property type="match status" value="1"/>
</dbReference>
<evidence type="ECO:0000256" key="1">
    <source>
        <dbReference type="ARBA" id="ARBA00008366"/>
    </source>
</evidence>
<dbReference type="RefSeq" id="WP_136130685.1">
    <property type="nucleotide sequence ID" value="NZ_PDKT01000001.1"/>
</dbReference>
<dbReference type="AlphaFoldDB" id="A0A2P5T0H0"/>
<evidence type="ECO:0000256" key="3">
    <source>
        <dbReference type="ARBA" id="ARBA00022643"/>
    </source>
</evidence>